<reference evidence="1 2" key="1">
    <citation type="submission" date="2018-03" db="EMBL/GenBank/DDBJ databases">
        <title>Characteristics and genome of n-alkane degrading marine bacteria Gordonia iterans isolated from crude oil contaminated in Tae-an, South Korea.</title>
        <authorList>
            <person name="Lee S.-S."/>
            <person name="Kim H."/>
        </authorList>
    </citation>
    <scope>NUCLEOTIDE SEQUENCE [LARGE SCALE GENOMIC DNA]</scope>
    <source>
        <strain evidence="1 2">Co17</strain>
    </source>
</reference>
<organism evidence="1 2">
    <name type="scientific">Gordonia iterans</name>
    <dbReference type="NCBI Taxonomy" id="1004901"/>
    <lineage>
        <taxon>Bacteria</taxon>
        <taxon>Bacillati</taxon>
        <taxon>Actinomycetota</taxon>
        <taxon>Actinomycetes</taxon>
        <taxon>Mycobacteriales</taxon>
        <taxon>Gordoniaceae</taxon>
        <taxon>Gordonia</taxon>
    </lineage>
</organism>
<keyword evidence="2" id="KW-1185">Reference proteome</keyword>
<evidence type="ECO:0000313" key="1">
    <source>
        <dbReference type="EMBL" id="AVL99778.1"/>
    </source>
</evidence>
<dbReference type="RefSeq" id="WP_105941513.1">
    <property type="nucleotide sequence ID" value="NZ_CP027433.1"/>
</dbReference>
<dbReference type="KEGG" id="git:C6V83_05290"/>
<evidence type="ECO:0000313" key="2">
    <source>
        <dbReference type="Proteomes" id="UP000239814"/>
    </source>
</evidence>
<proteinExistence type="predicted"/>
<sequence>MNTTTYRVDVTHSDGWWMIAVPAIRDTFDGEPILTQTREYSDIASEARDLICTAADVAPSTFTLDIHVEVGGLDVAAEAERIARTRAAAKAAEAEAIEASTSVAKTLRAAGVPLRDIGNVIGVSFQRVSQLVNS</sequence>
<dbReference type="Proteomes" id="UP000239814">
    <property type="component" value="Chromosome"/>
</dbReference>
<gene>
    <name evidence="1" type="ORF">C6V83_05290</name>
</gene>
<accession>A0A2S0KDM5</accession>
<name>A0A2S0KDM5_9ACTN</name>
<dbReference type="OrthoDB" id="5772641at2"/>
<dbReference type="AlphaFoldDB" id="A0A2S0KDM5"/>
<dbReference type="EMBL" id="CP027433">
    <property type="protein sequence ID" value="AVL99778.1"/>
    <property type="molecule type" value="Genomic_DNA"/>
</dbReference>
<protein>
    <submittedName>
        <fullName evidence="1">HicB family toxin-antitoxin system</fullName>
    </submittedName>
</protein>